<evidence type="ECO:0000313" key="2">
    <source>
        <dbReference type="EMBL" id="KDR77439.1"/>
    </source>
</evidence>
<sequence>MIVHSAANSVKSIGQLGNLSNGQAHIKLETLMFNVNFQPLALARPSTSSLTPNLRSPPFTFKAVACFCIGSAQSCLLSSSITSLLCSSSCLQHRPPAISQSRLLPVVVIVAVAHYCPFPPGSLVRFVNGTGSYLYLEDDRIFKSKLATMSRRDAALSQTVPNFRPHQTTHPHRLLLAKLPGAPVIPVPKSALSSVSLTHSQANHAVPWFSITQSSFISTTPPPPRPPADYDVRTKPPIRPAFRGP</sequence>
<dbReference type="HOGENOM" id="CLU_1133642_0_0_1"/>
<keyword evidence="3" id="KW-1185">Reference proteome</keyword>
<dbReference type="EMBL" id="KL142376">
    <property type="protein sequence ID" value="KDR77439.1"/>
    <property type="molecule type" value="Genomic_DNA"/>
</dbReference>
<organism evidence="2 3">
    <name type="scientific">Galerina marginata (strain CBS 339.88)</name>
    <dbReference type="NCBI Taxonomy" id="685588"/>
    <lineage>
        <taxon>Eukaryota</taxon>
        <taxon>Fungi</taxon>
        <taxon>Dikarya</taxon>
        <taxon>Basidiomycota</taxon>
        <taxon>Agaricomycotina</taxon>
        <taxon>Agaricomycetes</taxon>
        <taxon>Agaricomycetidae</taxon>
        <taxon>Agaricales</taxon>
        <taxon>Agaricineae</taxon>
        <taxon>Strophariaceae</taxon>
        <taxon>Galerina</taxon>
    </lineage>
</organism>
<feature type="region of interest" description="Disordered" evidence="1">
    <location>
        <begin position="217"/>
        <end position="245"/>
    </location>
</feature>
<name>A0A067TC56_GALM3</name>
<dbReference type="Proteomes" id="UP000027222">
    <property type="component" value="Unassembled WGS sequence"/>
</dbReference>
<evidence type="ECO:0000256" key="1">
    <source>
        <dbReference type="SAM" id="MobiDB-lite"/>
    </source>
</evidence>
<proteinExistence type="predicted"/>
<gene>
    <name evidence="2" type="ORF">GALMADRAFT_138550</name>
</gene>
<accession>A0A067TC56</accession>
<evidence type="ECO:0000313" key="3">
    <source>
        <dbReference type="Proteomes" id="UP000027222"/>
    </source>
</evidence>
<reference evidence="3" key="1">
    <citation type="journal article" date="2014" name="Proc. Natl. Acad. Sci. U.S.A.">
        <title>Extensive sampling of basidiomycete genomes demonstrates inadequacy of the white-rot/brown-rot paradigm for wood decay fungi.</title>
        <authorList>
            <person name="Riley R."/>
            <person name="Salamov A.A."/>
            <person name="Brown D.W."/>
            <person name="Nagy L.G."/>
            <person name="Floudas D."/>
            <person name="Held B.W."/>
            <person name="Levasseur A."/>
            <person name="Lombard V."/>
            <person name="Morin E."/>
            <person name="Otillar R."/>
            <person name="Lindquist E.A."/>
            <person name="Sun H."/>
            <person name="LaButti K.M."/>
            <person name="Schmutz J."/>
            <person name="Jabbour D."/>
            <person name="Luo H."/>
            <person name="Baker S.E."/>
            <person name="Pisabarro A.G."/>
            <person name="Walton J.D."/>
            <person name="Blanchette R.A."/>
            <person name="Henrissat B."/>
            <person name="Martin F."/>
            <person name="Cullen D."/>
            <person name="Hibbett D.S."/>
            <person name="Grigoriev I.V."/>
        </authorList>
    </citation>
    <scope>NUCLEOTIDE SEQUENCE [LARGE SCALE GENOMIC DNA]</scope>
    <source>
        <strain evidence="3">CBS 339.88</strain>
    </source>
</reference>
<protein>
    <submittedName>
        <fullName evidence="2">Uncharacterized protein</fullName>
    </submittedName>
</protein>
<dbReference type="AlphaFoldDB" id="A0A067TC56"/>